<dbReference type="PANTHER" id="PTHR30383">
    <property type="entry name" value="THIOESTERASE 1/PROTEASE 1/LYSOPHOSPHOLIPASE L1"/>
    <property type="match status" value="1"/>
</dbReference>
<gene>
    <name evidence="3" type="ordered locus">Mpe_A0355</name>
</gene>
<dbReference type="InterPro" id="IPR013830">
    <property type="entry name" value="SGNH_hydro"/>
</dbReference>
<dbReference type="Proteomes" id="UP000000366">
    <property type="component" value="Chromosome"/>
</dbReference>
<evidence type="ECO:0000259" key="2">
    <source>
        <dbReference type="Pfam" id="PF13472"/>
    </source>
</evidence>
<feature type="signal peptide" evidence="1">
    <location>
        <begin position="1"/>
        <end position="23"/>
    </location>
</feature>
<keyword evidence="4" id="KW-1185">Reference proteome</keyword>
<keyword evidence="1" id="KW-0732">Signal</keyword>
<organism evidence="3 4">
    <name type="scientific">Methylibium petroleiphilum (strain ATCC BAA-1232 / LMG 22953 / PM1)</name>
    <dbReference type="NCBI Taxonomy" id="420662"/>
    <lineage>
        <taxon>Bacteria</taxon>
        <taxon>Pseudomonadati</taxon>
        <taxon>Pseudomonadota</taxon>
        <taxon>Betaproteobacteria</taxon>
        <taxon>Burkholderiales</taxon>
        <taxon>Sphaerotilaceae</taxon>
        <taxon>Methylibium</taxon>
    </lineage>
</organism>
<evidence type="ECO:0000313" key="4">
    <source>
        <dbReference type="Proteomes" id="UP000000366"/>
    </source>
</evidence>
<protein>
    <recommendedName>
        <fullName evidence="2">SGNH hydrolase-type esterase domain-containing protein</fullName>
    </recommendedName>
</protein>
<dbReference type="HOGENOM" id="CLU_051989_4_0_4"/>
<reference evidence="3 4" key="1">
    <citation type="journal article" date="2007" name="J. Bacteriol.">
        <title>Whole-genome analysis of the methyl tert-butyl ether-degrading beta-proteobacterium Methylibium petroleiphilum PM1.</title>
        <authorList>
            <person name="Kane S.R."/>
            <person name="Chakicherla A.Y."/>
            <person name="Chain P.S.G."/>
            <person name="Schmidt R."/>
            <person name="Shin M.W."/>
            <person name="Legler T.C."/>
            <person name="Scow K.M."/>
            <person name="Larimer F.W."/>
            <person name="Lucas S.M."/>
            <person name="Richardson P.M."/>
            <person name="Hristova K.R."/>
        </authorList>
    </citation>
    <scope>NUCLEOTIDE SEQUENCE [LARGE SCALE GENOMIC DNA]</scope>
    <source>
        <strain evidence="4">ATCC BAA-1232 / LMG 22953 / PM1</strain>
    </source>
</reference>
<dbReference type="InterPro" id="IPR036514">
    <property type="entry name" value="SGNH_hydro_sf"/>
</dbReference>
<dbReference type="Gene3D" id="3.40.50.1110">
    <property type="entry name" value="SGNH hydrolase"/>
    <property type="match status" value="1"/>
</dbReference>
<feature type="chain" id="PRO_5002645340" description="SGNH hydrolase-type esterase domain-containing protein" evidence="1">
    <location>
        <begin position="24"/>
        <end position="248"/>
    </location>
</feature>
<dbReference type="GO" id="GO:0004622">
    <property type="term" value="F:phosphatidylcholine lysophospholipase activity"/>
    <property type="evidence" value="ECO:0007669"/>
    <property type="project" value="TreeGrafter"/>
</dbReference>
<feature type="domain" description="SGNH hydrolase-type esterase" evidence="2">
    <location>
        <begin position="81"/>
        <end position="232"/>
    </location>
</feature>
<dbReference type="PANTHER" id="PTHR30383:SF5">
    <property type="entry name" value="SGNH HYDROLASE-TYPE ESTERASE DOMAIN-CONTAINING PROTEIN"/>
    <property type="match status" value="1"/>
</dbReference>
<dbReference type="InterPro" id="IPR051532">
    <property type="entry name" value="Ester_Hydrolysis_Enzymes"/>
</dbReference>
<dbReference type="STRING" id="420662.Mpe_A0355"/>
<dbReference type="KEGG" id="mpt:Mpe_A0355"/>
<dbReference type="eggNOG" id="COG2755">
    <property type="taxonomic scope" value="Bacteria"/>
</dbReference>
<dbReference type="AlphaFoldDB" id="A2SCM8"/>
<proteinExistence type="predicted"/>
<accession>A2SCM8</accession>
<dbReference type="SUPFAM" id="SSF52266">
    <property type="entry name" value="SGNH hydrolase"/>
    <property type="match status" value="1"/>
</dbReference>
<sequence>MKRSTRWLLALCGLGLGVLGAHAQTTRPAVQARANGSGGPAAAATPVEARWQESLDAFALADEAQAPQPGGVLFVGSSSIRLWSGLEAQFAGETIVKRGFGGSRMFDCAAYLERLVLPYKPRLVIVYAGDNDLAEGRTPQQVLASFSTFVEGVRRALPDTRIAFLSIKPSPLRSALMPQVVETNALVADYSRHTPNLDYIDIYSKMLDAQGQPRAELFLPDALHLNTQGYALWRTVIADHLRAPAPPR</sequence>
<dbReference type="Pfam" id="PF13472">
    <property type="entry name" value="Lipase_GDSL_2"/>
    <property type="match status" value="1"/>
</dbReference>
<evidence type="ECO:0000256" key="1">
    <source>
        <dbReference type="SAM" id="SignalP"/>
    </source>
</evidence>
<dbReference type="EMBL" id="CP000555">
    <property type="protein sequence ID" value="ABM93317.1"/>
    <property type="molecule type" value="Genomic_DNA"/>
</dbReference>
<dbReference type="RefSeq" id="WP_011827956.1">
    <property type="nucleotide sequence ID" value="NC_008825.1"/>
</dbReference>
<name>A2SCM8_METPP</name>
<dbReference type="CDD" id="cd04502">
    <property type="entry name" value="SGNH_hydrolase_like_7"/>
    <property type="match status" value="1"/>
</dbReference>
<evidence type="ECO:0000313" key="3">
    <source>
        <dbReference type="EMBL" id="ABM93317.1"/>
    </source>
</evidence>